<gene>
    <name evidence="1" type="ORF">MLD38_012981</name>
</gene>
<organism evidence="1 2">
    <name type="scientific">Melastoma candidum</name>
    <dbReference type="NCBI Taxonomy" id="119954"/>
    <lineage>
        <taxon>Eukaryota</taxon>
        <taxon>Viridiplantae</taxon>
        <taxon>Streptophyta</taxon>
        <taxon>Embryophyta</taxon>
        <taxon>Tracheophyta</taxon>
        <taxon>Spermatophyta</taxon>
        <taxon>Magnoliopsida</taxon>
        <taxon>eudicotyledons</taxon>
        <taxon>Gunneridae</taxon>
        <taxon>Pentapetalae</taxon>
        <taxon>rosids</taxon>
        <taxon>malvids</taxon>
        <taxon>Myrtales</taxon>
        <taxon>Melastomataceae</taxon>
        <taxon>Melastomatoideae</taxon>
        <taxon>Melastomateae</taxon>
        <taxon>Melastoma</taxon>
    </lineage>
</organism>
<dbReference type="Proteomes" id="UP001057402">
    <property type="component" value="Chromosome 4"/>
</dbReference>
<evidence type="ECO:0000313" key="1">
    <source>
        <dbReference type="EMBL" id="KAI4375069.1"/>
    </source>
</evidence>
<sequence>MSGGDQLVLETGISLPDVEELLSLLQEPDPTIPNSVSEGSNSNSNPSNQEVATDSSLDMDRKQKRMISNRESARRSRWRKKKRLEDITDELSRLNATNQELSARLGLAAHRCLVIQRENQRLRLEYASLSSMLSGLYGMLIAAGSTH</sequence>
<keyword evidence="2" id="KW-1185">Reference proteome</keyword>
<accession>A0ACB9R854</accession>
<proteinExistence type="predicted"/>
<protein>
    <submittedName>
        <fullName evidence="1">Uncharacterized protein</fullName>
    </submittedName>
</protein>
<comment type="caution">
    <text evidence="1">The sequence shown here is derived from an EMBL/GenBank/DDBJ whole genome shotgun (WGS) entry which is preliminary data.</text>
</comment>
<name>A0ACB9R854_9MYRT</name>
<evidence type="ECO:0000313" key="2">
    <source>
        <dbReference type="Proteomes" id="UP001057402"/>
    </source>
</evidence>
<dbReference type="EMBL" id="CM042883">
    <property type="protein sequence ID" value="KAI4375069.1"/>
    <property type="molecule type" value="Genomic_DNA"/>
</dbReference>
<reference evidence="2" key="1">
    <citation type="journal article" date="2023" name="Front. Plant Sci.">
        <title>Chromosomal-level genome assembly of Melastoma candidum provides insights into trichome evolution.</title>
        <authorList>
            <person name="Zhong Y."/>
            <person name="Wu W."/>
            <person name="Sun C."/>
            <person name="Zou P."/>
            <person name="Liu Y."/>
            <person name="Dai S."/>
            <person name="Zhou R."/>
        </authorList>
    </citation>
    <scope>NUCLEOTIDE SEQUENCE [LARGE SCALE GENOMIC DNA]</scope>
</reference>